<evidence type="ECO:0008006" key="4">
    <source>
        <dbReference type="Google" id="ProtNLM"/>
    </source>
</evidence>
<dbReference type="InterPro" id="IPR047148">
    <property type="entry name" value="PLPL9"/>
</dbReference>
<dbReference type="AlphaFoldDB" id="A0A3P7IEL8"/>
<dbReference type="GO" id="GO:2000304">
    <property type="term" value="P:positive regulation of ceramide biosynthetic process"/>
    <property type="evidence" value="ECO:0007669"/>
    <property type="project" value="TreeGrafter"/>
</dbReference>
<gene>
    <name evidence="2" type="ORF">SVUK_LOCUS1361</name>
</gene>
<proteinExistence type="predicted"/>
<sequence length="175" mass="19159">MLFPPDDVYIDGGITANNPLLDLLSEVELYNGAHTYLQRPEGKVEIGCVLSLGTGQIPSSPLNPLNIGISNPIGSALNFKNLSLIIIDQVSASEGAPVDRSFSWCNALQIPFFRFSAPLRKAIGATTKNDHDIAGMMWDCVEYAYKNHSKIVRLCQLLKKIGRTPDRARILTDSS</sequence>
<evidence type="ECO:0000313" key="2">
    <source>
        <dbReference type="EMBL" id="VDM66363.1"/>
    </source>
</evidence>
<dbReference type="InterPro" id="IPR016035">
    <property type="entry name" value="Acyl_Trfase/lysoPLipase"/>
</dbReference>
<dbReference type="Gene3D" id="3.40.1090.10">
    <property type="entry name" value="Cytosolic phospholipase A2 catalytic domain"/>
    <property type="match status" value="1"/>
</dbReference>
<organism evidence="2 3">
    <name type="scientific">Strongylus vulgaris</name>
    <name type="common">Blood worm</name>
    <dbReference type="NCBI Taxonomy" id="40348"/>
    <lineage>
        <taxon>Eukaryota</taxon>
        <taxon>Metazoa</taxon>
        <taxon>Ecdysozoa</taxon>
        <taxon>Nematoda</taxon>
        <taxon>Chromadorea</taxon>
        <taxon>Rhabditida</taxon>
        <taxon>Rhabditina</taxon>
        <taxon>Rhabditomorpha</taxon>
        <taxon>Strongyloidea</taxon>
        <taxon>Strongylidae</taxon>
        <taxon>Strongylus</taxon>
    </lineage>
</organism>
<dbReference type="PANTHER" id="PTHR24139">
    <property type="entry name" value="CALCIUM-INDEPENDENT PHOSPHOLIPASE A2"/>
    <property type="match status" value="1"/>
</dbReference>
<dbReference type="GO" id="GO:0005739">
    <property type="term" value="C:mitochondrion"/>
    <property type="evidence" value="ECO:0007669"/>
    <property type="project" value="TreeGrafter"/>
</dbReference>
<keyword evidence="1" id="KW-0378">Hydrolase</keyword>
<accession>A0A3P7IEL8</accession>
<evidence type="ECO:0000256" key="1">
    <source>
        <dbReference type="ARBA" id="ARBA00022801"/>
    </source>
</evidence>
<dbReference type="OrthoDB" id="10021675at2759"/>
<evidence type="ECO:0000313" key="3">
    <source>
        <dbReference type="Proteomes" id="UP000270094"/>
    </source>
</evidence>
<dbReference type="Proteomes" id="UP000270094">
    <property type="component" value="Unassembled WGS sequence"/>
</dbReference>
<name>A0A3P7IEL8_STRVU</name>
<dbReference type="GO" id="GO:0047499">
    <property type="term" value="F:calcium-independent phospholipase A2 activity"/>
    <property type="evidence" value="ECO:0007669"/>
    <property type="project" value="InterPro"/>
</dbReference>
<dbReference type="SUPFAM" id="SSF52151">
    <property type="entry name" value="FabD/lysophospholipase-like"/>
    <property type="match status" value="1"/>
</dbReference>
<dbReference type="GO" id="GO:0052816">
    <property type="term" value="F:long-chain fatty acyl-CoA hydrolase activity"/>
    <property type="evidence" value="ECO:0007669"/>
    <property type="project" value="TreeGrafter"/>
</dbReference>
<protein>
    <recommendedName>
        <fullName evidence="4">PNPLA domain-containing protein</fullName>
    </recommendedName>
</protein>
<dbReference type="EMBL" id="UYYB01002659">
    <property type="protein sequence ID" value="VDM66363.1"/>
    <property type="molecule type" value="Genomic_DNA"/>
</dbReference>
<reference evidence="2 3" key="1">
    <citation type="submission" date="2018-11" db="EMBL/GenBank/DDBJ databases">
        <authorList>
            <consortium name="Pathogen Informatics"/>
        </authorList>
    </citation>
    <scope>NUCLEOTIDE SEQUENCE [LARGE SCALE GENOMIC DNA]</scope>
</reference>
<dbReference type="PANTHER" id="PTHR24139:SF34">
    <property type="entry name" value="85_88 KDA CALCIUM-INDEPENDENT PHOSPHOLIPASE A2"/>
    <property type="match status" value="1"/>
</dbReference>
<keyword evidence="3" id="KW-1185">Reference proteome</keyword>